<keyword evidence="2" id="KW-0223">Dioxygenase</keyword>
<dbReference type="HOGENOM" id="CLU_052361_3_1_11"/>
<accession>W5TLF8</accession>
<reference evidence="2 3" key="1">
    <citation type="journal article" date="2014" name="Appl. Environ. Microbiol.">
        <title>Insights into the Microbial Degradation of Rubber and Gutta-Percha by Analysis of the Complete Genome of Nocardia nova SH22a.</title>
        <authorList>
            <person name="Luo Q."/>
            <person name="Hiessl S."/>
            <person name="Poehlein A."/>
            <person name="Daniel R."/>
            <person name="Steinbuchel A."/>
        </authorList>
    </citation>
    <scope>NUCLEOTIDE SEQUENCE [LARGE SCALE GENOMIC DNA]</scope>
    <source>
        <strain evidence="2">SH22a</strain>
    </source>
</reference>
<dbReference type="InterPro" id="IPR004360">
    <property type="entry name" value="Glyas_Fos-R_dOase_dom"/>
</dbReference>
<dbReference type="RefSeq" id="WP_025351187.1">
    <property type="nucleotide sequence ID" value="NZ_CP006850.1"/>
</dbReference>
<dbReference type="PROSITE" id="PS51819">
    <property type="entry name" value="VOC"/>
    <property type="match status" value="2"/>
</dbReference>
<name>W5TLF8_9NOCA</name>
<dbReference type="STRING" id="1415166.NONO_c50140"/>
<keyword evidence="3" id="KW-1185">Reference proteome</keyword>
<dbReference type="Pfam" id="PF00903">
    <property type="entry name" value="Glyoxalase"/>
    <property type="match status" value="1"/>
</dbReference>
<sequence>MDPLNHHLVRAGLRVPDIERSAAHAVEVLGLDIVTRDATQVALALPGQDPCLILRAADAAEFDFMALRTTADNLAEIRNRLQVKGIDPLPAVELDGDALRVHAPNGVAVEVGVGAAPVRNESPRPSGPVIGSLDHLSFSAEDPGAFRDFFIDVLGFRLSDSFLDERHWLRCNPNHHTVAVFSGRDGLHHYAFETADIRGLAQLGDLLAERAQNFIWGPGRHGLGQNIFTYHLDPAGSILEVTSDMLQIESEAEWEAEVWTDAAKSGVLWGPMPPTGFRDLSIPAGSAPEQVR</sequence>
<dbReference type="AlphaFoldDB" id="W5TLF8"/>
<protein>
    <submittedName>
        <fullName evidence="2">Putative extradiol dioxygenase</fullName>
    </submittedName>
</protein>
<dbReference type="InterPro" id="IPR037523">
    <property type="entry name" value="VOC_core"/>
</dbReference>
<dbReference type="EMBL" id="CP006850">
    <property type="protein sequence ID" value="AHH19798.1"/>
    <property type="molecule type" value="Genomic_DNA"/>
</dbReference>
<dbReference type="Gene3D" id="3.10.180.10">
    <property type="entry name" value="2,3-Dihydroxybiphenyl 1,2-Dioxygenase, domain 1"/>
    <property type="match status" value="2"/>
</dbReference>
<keyword evidence="2" id="KW-0560">Oxidoreductase</keyword>
<dbReference type="InterPro" id="IPR029068">
    <property type="entry name" value="Glyas_Bleomycin-R_OHBP_Dase"/>
</dbReference>
<feature type="domain" description="VOC" evidence="1">
    <location>
        <begin position="132"/>
        <end position="244"/>
    </location>
</feature>
<gene>
    <name evidence="2" type="ORF">NONO_c50140</name>
</gene>
<proteinExistence type="predicted"/>
<evidence type="ECO:0000313" key="2">
    <source>
        <dbReference type="EMBL" id="AHH19798.1"/>
    </source>
</evidence>
<dbReference type="KEGG" id="nno:NONO_c50140"/>
<dbReference type="SUPFAM" id="SSF54593">
    <property type="entry name" value="Glyoxalase/Bleomycin resistance protein/Dihydroxybiphenyl dioxygenase"/>
    <property type="match status" value="1"/>
</dbReference>
<dbReference type="eggNOG" id="COG0346">
    <property type="taxonomic scope" value="Bacteria"/>
</dbReference>
<dbReference type="Proteomes" id="UP000019150">
    <property type="component" value="Chromosome"/>
</dbReference>
<evidence type="ECO:0000259" key="1">
    <source>
        <dbReference type="PROSITE" id="PS51819"/>
    </source>
</evidence>
<evidence type="ECO:0000313" key="3">
    <source>
        <dbReference type="Proteomes" id="UP000019150"/>
    </source>
</evidence>
<organism evidence="2 3">
    <name type="scientific">Nocardia nova SH22a</name>
    <dbReference type="NCBI Taxonomy" id="1415166"/>
    <lineage>
        <taxon>Bacteria</taxon>
        <taxon>Bacillati</taxon>
        <taxon>Actinomycetota</taxon>
        <taxon>Actinomycetes</taxon>
        <taxon>Mycobacteriales</taxon>
        <taxon>Nocardiaceae</taxon>
        <taxon>Nocardia</taxon>
    </lineage>
</organism>
<dbReference type="OrthoDB" id="3827654at2"/>
<feature type="domain" description="VOC" evidence="1">
    <location>
        <begin position="4"/>
        <end position="114"/>
    </location>
</feature>
<dbReference type="GO" id="GO:0051213">
    <property type="term" value="F:dioxygenase activity"/>
    <property type="evidence" value="ECO:0007669"/>
    <property type="project" value="UniProtKB-KW"/>
</dbReference>
<dbReference type="PATRIC" id="fig|1415166.3.peg.5172"/>